<dbReference type="RefSeq" id="WP_232433025.1">
    <property type="nucleotide sequence ID" value="NZ_KQ557025.1"/>
</dbReference>
<dbReference type="AlphaFoldDB" id="A0A0T5Z0Q0"/>
<evidence type="ECO:0000259" key="1">
    <source>
        <dbReference type="PROSITE" id="PS50112"/>
    </source>
</evidence>
<dbReference type="STRING" id="54398.Ga0074115_1458"/>
<dbReference type="CDD" id="cd00130">
    <property type="entry name" value="PAS"/>
    <property type="match status" value="1"/>
</dbReference>
<evidence type="ECO:0000313" key="4">
    <source>
        <dbReference type="Proteomes" id="UP000051276"/>
    </source>
</evidence>
<dbReference type="Proteomes" id="UP000051634">
    <property type="component" value="Unassembled WGS sequence"/>
</dbReference>
<dbReference type="SUPFAM" id="SSF55785">
    <property type="entry name" value="PYP-like sensor domain (PAS domain)"/>
    <property type="match status" value="1"/>
</dbReference>
<evidence type="ECO:0000313" key="5">
    <source>
        <dbReference type="Proteomes" id="UP000051634"/>
    </source>
</evidence>
<dbReference type="Pfam" id="PF08447">
    <property type="entry name" value="PAS_3"/>
    <property type="match status" value="1"/>
</dbReference>
<name>A0A0T5Z0Q0_9GAMM</name>
<organism evidence="2 5">
    <name type="scientific">endosymbiont of Ridgeia piscesae</name>
    <dbReference type="NCBI Taxonomy" id="54398"/>
    <lineage>
        <taxon>Bacteria</taxon>
        <taxon>Pseudomonadati</taxon>
        <taxon>Pseudomonadota</taxon>
        <taxon>Gammaproteobacteria</taxon>
        <taxon>sulfur-oxidizing symbionts</taxon>
    </lineage>
</organism>
<dbReference type="InterPro" id="IPR035965">
    <property type="entry name" value="PAS-like_dom_sf"/>
</dbReference>
<dbReference type="EMBL" id="LMXI01000680">
    <property type="protein sequence ID" value="KRT56712.1"/>
    <property type="molecule type" value="Genomic_DNA"/>
</dbReference>
<keyword evidence="5" id="KW-1185">Reference proteome</keyword>
<proteinExistence type="predicted"/>
<dbReference type="Gene3D" id="3.30.450.20">
    <property type="entry name" value="PAS domain"/>
    <property type="match status" value="1"/>
</dbReference>
<dbReference type="InterPro" id="IPR013655">
    <property type="entry name" value="PAS_fold_3"/>
</dbReference>
<dbReference type="InterPro" id="IPR000014">
    <property type="entry name" value="PAS"/>
</dbReference>
<comment type="caution">
    <text evidence="2">The sequence shown here is derived from an EMBL/GenBank/DDBJ whole genome shotgun (WGS) entry which is preliminary data.</text>
</comment>
<accession>A0A0T5Z0Q0</accession>
<evidence type="ECO:0000313" key="2">
    <source>
        <dbReference type="EMBL" id="KRT56418.1"/>
    </source>
</evidence>
<dbReference type="PROSITE" id="PS50112">
    <property type="entry name" value="PAS"/>
    <property type="match status" value="1"/>
</dbReference>
<dbReference type="PATRIC" id="fig|54398.3.peg.2015"/>
<evidence type="ECO:0000313" key="3">
    <source>
        <dbReference type="EMBL" id="KRT56712.1"/>
    </source>
</evidence>
<dbReference type="Proteomes" id="UP000051276">
    <property type="component" value="Unassembled WGS sequence"/>
</dbReference>
<dbReference type="EMBL" id="LDXT01000052">
    <property type="protein sequence ID" value="KRT56418.1"/>
    <property type="molecule type" value="Genomic_DNA"/>
</dbReference>
<protein>
    <submittedName>
        <fullName evidence="2 3">PAS domain S-box</fullName>
    </submittedName>
</protein>
<sequence length="103" mass="11396">MKVNQPVTGVEIPLQEDTIIVSTTDLKGMITSANGAFIEISGFSEAELLGRNHNIVRHPDVPAAAFQDLWDTIKRGHPWTGIVKNRAKSGDHYWVKANVTPIY</sequence>
<feature type="domain" description="PAS" evidence="1">
    <location>
        <begin position="25"/>
        <end position="76"/>
    </location>
</feature>
<dbReference type="NCBIfam" id="TIGR00229">
    <property type="entry name" value="sensory_box"/>
    <property type="match status" value="1"/>
</dbReference>
<reference evidence="4 5" key="1">
    <citation type="submission" date="2015-11" db="EMBL/GenBank/DDBJ databases">
        <title>The genome of Candidatus Endoriftia persephone in Ridgeia piscesae and population structure of the North Eastern Pacific vestimentiferan symbionts.</title>
        <authorList>
            <person name="Perez M."/>
            <person name="Juniper K.S."/>
        </authorList>
    </citation>
    <scope>NUCLEOTIDE SEQUENCE [LARGE SCALE GENOMIC DNA]</scope>
    <source>
        <strain evidence="3">Ind10</strain>
        <strain evidence="2">Ind11</strain>
    </source>
</reference>
<gene>
    <name evidence="2" type="ORF">Ga0074115_1458</name>
    <name evidence="3" type="ORF">Ga0076813_10143</name>
</gene>